<dbReference type="SUPFAM" id="SSF53822">
    <property type="entry name" value="Periplasmic binding protein-like I"/>
    <property type="match status" value="2"/>
</dbReference>
<proteinExistence type="inferred from homology"/>
<dbReference type="PANTHER" id="PTHR30483">
    <property type="entry name" value="LEUCINE-SPECIFIC-BINDING PROTEIN"/>
    <property type="match status" value="1"/>
</dbReference>
<dbReference type="Gene3D" id="3.40.50.2300">
    <property type="match status" value="4"/>
</dbReference>
<feature type="domain" description="Leucine-binding protein" evidence="3">
    <location>
        <begin position="222"/>
        <end position="434"/>
    </location>
</feature>
<evidence type="ECO:0000313" key="4">
    <source>
        <dbReference type="EMBL" id="MFC5004678.1"/>
    </source>
</evidence>
<protein>
    <submittedName>
        <fullName evidence="4">ABC transporter substrate-binding protein</fullName>
    </submittedName>
</protein>
<dbReference type="PANTHER" id="PTHR30483:SF6">
    <property type="entry name" value="PERIPLASMIC BINDING PROTEIN OF ABC TRANSPORTER FOR NATURAL AMINO ACIDS"/>
    <property type="match status" value="1"/>
</dbReference>
<evidence type="ECO:0000313" key="5">
    <source>
        <dbReference type="Proteomes" id="UP001595912"/>
    </source>
</evidence>
<organism evidence="4 5">
    <name type="scientific">Dactylosporangium cerinum</name>
    <dbReference type="NCBI Taxonomy" id="1434730"/>
    <lineage>
        <taxon>Bacteria</taxon>
        <taxon>Bacillati</taxon>
        <taxon>Actinomycetota</taxon>
        <taxon>Actinomycetes</taxon>
        <taxon>Micromonosporales</taxon>
        <taxon>Micromonosporaceae</taxon>
        <taxon>Dactylosporangium</taxon>
    </lineage>
</organism>
<dbReference type="Pfam" id="PF13458">
    <property type="entry name" value="Peripla_BP_6"/>
    <property type="match status" value="1"/>
</dbReference>
<dbReference type="RefSeq" id="WP_380124797.1">
    <property type="nucleotide sequence ID" value="NZ_JBHSIU010000066.1"/>
</dbReference>
<dbReference type="EMBL" id="JBHSIU010000066">
    <property type="protein sequence ID" value="MFC5004678.1"/>
    <property type="molecule type" value="Genomic_DNA"/>
</dbReference>
<comment type="caution">
    <text evidence="4">The sequence shown here is derived from an EMBL/GenBank/DDBJ whole genome shotgun (WGS) entry which is preliminary data.</text>
</comment>
<dbReference type="InterPro" id="IPR028082">
    <property type="entry name" value="Peripla_BP_I"/>
</dbReference>
<dbReference type="PROSITE" id="PS51257">
    <property type="entry name" value="PROKAR_LIPOPROTEIN"/>
    <property type="match status" value="1"/>
</dbReference>
<gene>
    <name evidence="4" type="ORF">ACFPIJ_43490</name>
</gene>
<accession>A0ABV9W852</accession>
<evidence type="ECO:0000256" key="1">
    <source>
        <dbReference type="ARBA" id="ARBA00010062"/>
    </source>
</evidence>
<dbReference type="InterPro" id="IPR051010">
    <property type="entry name" value="BCAA_transport"/>
</dbReference>
<comment type="similarity">
    <text evidence="1">Belongs to the leucine-binding protein family.</text>
</comment>
<name>A0ABV9W852_9ACTN</name>
<sequence length="447" mass="45832">MGRRTSMVVALIGVVALVTGCGTHPGDGADSGKPLVVRLYGSDANMTNSLRDKLADAPGVLNGMTGTAPLLALPESFKARLRGINPALVDYGYAAEAYDAVMLAALAAESARTTEPAQVAKHIVGVSTSGTICDTAAACVALAKAGKDFAYRGVSMRRSGFNDTGEPSSASYGALHFGRDNTINDNLTEYIGAGDESLASTAAGPPFSSYPTSGSGRKKPAPLKIGGLMPHTGRLAYRSPPRFAAARLAVADVNAAGGVLEQPVEWVDGDDGTDATVAAATVDRFVGLGVQVIIGASSSSVTKAVIPKVVAAGRILISPSSTSDELTTVADNGLFFRTAPADTLQARALADVIMRHGPHSVTILAREDAYGLGLQTNVKANLVAAGMPDTAIDLVSYATTMVDFTAIAARVRTNAPEAVLILGYDETALIVKALFVQKIGTAAALNI</sequence>
<dbReference type="InterPro" id="IPR028081">
    <property type="entry name" value="Leu-bd"/>
</dbReference>
<reference evidence="5" key="1">
    <citation type="journal article" date="2019" name="Int. J. Syst. Evol. Microbiol.">
        <title>The Global Catalogue of Microorganisms (GCM) 10K type strain sequencing project: providing services to taxonomists for standard genome sequencing and annotation.</title>
        <authorList>
            <consortium name="The Broad Institute Genomics Platform"/>
            <consortium name="The Broad Institute Genome Sequencing Center for Infectious Disease"/>
            <person name="Wu L."/>
            <person name="Ma J."/>
        </authorList>
    </citation>
    <scope>NUCLEOTIDE SEQUENCE [LARGE SCALE GENOMIC DNA]</scope>
    <source>
        <strain evidence="5">CGMCC 4.7152</strain>
    </source>
</reference>
<keyword evidence="5" id="KW-1185">Reference proteome</keyword>
<evidence type="ECO:0000256" key="2">
    <source>
        <dbReference type="ARBA" id="ARBA00022729"/>
    </source>
</evidence>
<evidence type="ECO:0000259" key="3">
    <source>
        <dbReference type="Pfam" id="PF13458"/>
    </source>
</evidence>
<dbReference type="Proteomes" id="UP001595912">
    <property type="component" value="Unassembled WGS sequence"/>
</dbReference>
<keyword evidence="2" id="KW-0732">Signal</keyword>